<dbReference type="RefSeq" id="WP_249454315.1">
    <property type="nucleotide sequence ID" value="NZ_CP097253.1"/>
</dbReference>
<keyword evidence="5 8" id="KW-1133">Transmembrane helix</keyword>
<evidence type="ECO:0000256" key="7">
    <source>
        <dbReference type="ARBA" id="ARBA00023169"/>
    </source>
</evidence>
<dbReference type="EMBL" id="CP097253">
    <property type="protein sequence ID" value="UUR06963.1"/>
    <property type="molecule type" value="Genomic_DNA"/>
</dbReference>
<evidence type="ECO:0000313" key="10">
    <source>
        <dbReference type="EMBL" id="UUR06963.1"/>
    </source>
</evidence>
<dbReference type="InterPro" id="IPR003362">
    <property type="entry name" value="Bact_transf"/>
</dbReference>
<evidence type="ECO:0000259" key="9">
    <source>
        <dbReference type="Pfam" id="PF02397"/>
    </source>
</evidence>
<evidence type="ECO:0000256" key="6">
    <source>
        <dbReference type="ARBA" id="ARBA00023136"/>
    </source>
</evidence>
<feature type="transmembrane region" description="Helical" evidence="8">
    <location>
        <begin position="113"/>
        <end position="133"/>
    </location>
</feature>
<evidence type="ECO:0000256" key="2">
    <source>
        <dbReference type="ARBA" id="ARBA00006464"/>
    </source>
</evidence>
<feature type="transmembrane region" description="Helical" evidence="8">
    <location>
        <begin position="45"/>
        <end position="64"/>
    </location>
</feature>
<dbReference type="Gene3D" id="3.40.50.720">
    <property type="entry name" value="NAD(P)-binding Rossmann-like Domain"/>
    <property type="match status" value="1"/>
</dbReference>
<comment type="similarity">
    <text evidence="2">Belongs to the bacterial sugar transferase family.</text>
</comment>
<evidence type="ECO:0000256" key="8">
    <source>
        <dbReference type="SAM" id="Phobius"/>
    </source>
</evidence>
<dbReference type="Pfam" id="PF13727">
    <property type="entry name" value="CoA_binding_3"/>
    <property type="match status" value="1"/>
</dbReference>
<evidence type="ECO:0000256" key="5">
    <source>
        <dbReference type="ARBA" id="ARBA00022989"/>
    </source>
</evidence>
<accession>A0ABY5MV11</accession>
<evidence type="ECO:0000256" key="3">
    <source>
        <dbReference type="ARBA" id="ARBA00022679"/>
    </source>
</evidence>
<keyword evidence="6 8" id="KW-0472">Membrane</keyword>
<keyword evidence="7" id="KW-0270">Exopolysaccharide synthesis</keyword>
<organism evidence="10 11">
    <name type="scientific">Sphingomonas glaciei</name>
    <dbReference type="NCBI Taxonomy" id="2938948"/>
    <lineage>
        <taxon>Bacteria</taxon>
        <taxon>Pseudomonadati</taxon>
        <taxon>Pseudomonadota</taxon>
        <taxon>Alphaproteobacteria</taxon>
        <taxon>Sphingomonadales</taxon>
        <taxon>Sphingomonadaceae</taxon>
        <taxon>Sphingomonas</taxon>
    </lineage>
</organism>
<name>A0ABY5MV11_9SPHN</name>
<keyword evidence="3" id="KW-0808">Transferase</keyword>
<evidence type="ECO:0000256" key="1">
    <source>
        <dbReference type="ARBA" id="ARBA00004141"/>
    </source>
</evidence>
<feature type="transmembrane region" description="Helical" evidence="8">
    <location>
        <begin position="311"/>
        <end position="332"/>
    </location>
</feature>
<dbReference type="Proteomes" id="UP000831921">
    <property type="component" value="Chromosome"/>
</dbReference>
<evidence type="ECO:0000313" key="11">
    <source>
        <dbReference type="Proteomes" id="UP000831921"/>
    </source>
</evidence>
<keyword evidence="4 8" id="KW-0812">Transmembrane</keyword>
<comment type="subcellular location">
    <subcellularLocation>
        <location evidence="1">Membrane</location>
        <topology evidence="1">Multi-pass membrane protein</topology>
    </subcellularLocation>
</comment>
<dbReference type="InterPro" id="IPR017475">
    <property type="entry name" value="EPS_sugar_tfrase"/>
</dbReference>
<protein>
    <submittedName>
        <fullName evidence="10">Exopolysaccharide biosynthesis polyprenyl glycosylphosphotransferase</fullName>
    </submittedName>
</protein>
<feature type="transmembrane region" description="Helical" evidence="8">
    <location>
        <begin position="76"/>
        <end position="93"/>
    </location>
</feature>
<dbReference type="NCBIfam" id="TIGR03025">
    <property type="entry name" value="EPS_sugtrans"/>
    <property type="match status" value="1"/>
</dbReference>
<proteinExistence type="inferred from homology"/>
<dbReference type="PANTHER" id="PTHR30576">
    <property type="entry name" value="COLANIC BIOSYNTHESIS UDP-GLUCOSE LIPID CARRIER TRANSFERASE"/>
    <property type="match status" value="1"/>
</dbReference>
<feature type="transmembrane region" description="Helical" evidence="8">
    <location>
        <begin position="139"/>
        <end position="159"/>
    </location>
</feature>
<gene>
    <name evidence="10" type="ORF">M1K48_08330</name>
</gene>
<dbReference type="Pfam" id="PF02397">
    <property type="entry name" value="Bac_transf"/>
    <property type="match status" value="1"/>
</dbReference>
<feature type="domain" description="Bacterial sugar transferase" evidence="9">
    <location>
        <begin position="306"/>
        <end position="494"/>
    </location>
</feature>
<reference evidence="10 11" key="1">
    <citation type="submission" date="2022-05" db="EMBL/GenBank/DDBJ databases">
        <title>S8-45 Sphingomonas ultraviolaceadurans.</title>
        <authorList>
            <person name="Liu Y."/>
        </authorList>
    </citation>
    <scope>NUCLEOTIDE SEQUENCE [LARGE SCALE GENOMIC DNA]</scope>
    <source>
        <strain evidence="10 11">S8-45</strain>
    </source>
</reference>
<keyword evidence="11" id="KW-1185">Reference proteome</keyword>
<dbReference type="PANTHER" id="PTHR30576:SF0">
    <property type="entry name" value="UNDECAPRENYL-PHOSPHATE N-ACETYLGALACTOSAMINYL 1-PHOSPHATE TRANSFERASE-RELATED"/>
    <property type="match status" value="1"/>
</dbReference>
<evidence type="ECO:0000256" key="4">
    <source>
        <dbReference type="ARBA" id="ARBA00022692"/>
    </source>
</evidence>
<sequence length="500" mass="55257">MIAPPDEDILLEEAAPYAAAAARPRAPNVTATGTRFTSNIVGPLLFLRDMLCFLLAFPAALFIYDGLFAQSLVPSVHFFAATAMLGSFILLRVSKDSYLQNLFTLNERGDSAVFDALLGGLVATALVFLSGMVENFSRGVSVLYVAATVIFLAASRWPFHRMLDRMANRGVIGQRIAFYGADPGSIEAIRKVLAASNLSHLHFVGVADDRPKLPDIPELRFIGGSDELATMARAGEVDQVLISVRNLPPARLHEIMERLNSVCVDISLIPDQAIDLAPDYRVRLIGTLPVLTVWQRPWRDVSGMLKRTEDVILAVLALIAVSPIMLISALLIRLTSAGPVLFVQPRVGFNNEVIHVLKFRSMYAAQTDLVGLQTTTKADPRITSVGKILRRLSIDELPQLLNVLRGDMSMVGPRPHATHMRVGDLFYQEAVKGYAGRHRVKPGITGLAQVKGLRGEIRTLERARRRVELDQQYINQWSVWLDLWILMLTVRAVFLDADAY</sequence>